<dbReference type="EMBL" id="NKUJ01000013">
    <property type="protein sequence ID" value="RMJ18948.1"/>
    <property type="molecule type" value="Genomic_DNA"/>
</dbReference>
<gene>
    <name evidence="1" type="ORF">CDV36_001406</name>
</gene>
<proteinExistence type="predicted"/>
<accession>A0A3M2SN37</accession>
<dbReference type="AlphaFoldDB" id="A0A3M2SN37"/>
<evidence type="ECO:0000313" key="1">
    <source>
        <dbReference type="EMBL" id="RMJ18948.1"/>
    </source>
</evidence>
<keyword evidence="2" id="KW-1185">Reference proteome</keyword>
<dbReference type="OrthoDB" id="4664297at2759"/>
<dbReference type="Proteomes" id="UP000277212">
    <property type="component" value="Unassembled WGS sequence"/>
</dbReference>
<protein>
    <submittedName>
        <fullName evidence="1">Uncharacterized protein</fullName>
    </submittedName>
</protein>
<organism evidence="1 2">
    <name type="scientific">Fusarium kuroshium</name>
    <dbReference type="NCBI Taxonomy" id="2010991"/>
    <lineage>
        <taxon>Eukaryota</taxon>
        <taxon>Fungi</taxon>
        <taxon>Dikarya</taxon>
        <taxon>Ascomycota</taxon>
        <taxon>Pezizomycotina</taxon>
        <taxon>Sordariomycetes</taxon>
        <taxon>Hypocreomycetidae</taxon>
        <taxon>Hypocreales</taxon>
        <taxon>Nectriaceae</taxon>
        <taxon>Fusarium</taxon>
        <taxon>Fusarium solani species complex</taxon>
    </lineage>
</organism>
<sequence length="231" mass="26300">MTLLKSLARAGSLEEECLPKYRACLRKYPRRCEGMRLCPGPTLEEQKCVMKKVERSTLIQKAAESKVEQARNLTINIDQVKKDLTIIIHIEVTNNSTMPVTFLNASSPLDPDAFGLGLFRITPDNLPMVNFGSPSLPPRPRPPANETYIEIGPGMSLYNTVTILSEESSVDKKGWSRMLNVANRVQVQMKGRWRGIWTKTRLRTIREAEMFENHFDRDFGSFESNVIELEI</sequence>
<name>A0A3M2SN37_9HYPO</name>
<dbReference type="Gene3D" id="2.60.40.2970">
    <property type="match status" value="1"/>
</dbReference>
<evidence type="ECO:0000313" key="2">
    <source>
        <dbReference type="Proteomes" id="UP000277212"/>
    </source>
</evidence>
<comment type="caution">
    <text evidence="1">The sequence shown here is derived from an EMBL/GenBank/DDBJ whole genome shotgun (WGS) entry which is preliminary data.</text>
</comment>
<reference evidence="1 2" key="1">
    <citation type="submission" date="2017-06" db="EMBL/GenBank/DDBJ databases">
        <title>Comparative genomic analysis of Ambrosia Fusariam Clade fungi.</title>
        <authorList>
            <person name="Stajich J.E."/>
            <person name="Carrillo J."/>
            <person name="Kijimoto T."/>
            <person name="Eskalen A."/>
            <person name="O'Donnell K."/>
            <person name="Kasson M."/>
        </authorList>
    </citation>
    <scope>NUCLEOTIDE SEQUENCE [LARGE SCALE GENOMIC DNA]</scope>
    <source>
        <strain evidence="1">UCR3666</strain>
    </source>
</reference>